<dbReference type="EMBL" id="CP158375">
    <property type="protein sequence ID" value="XDO96923.1"/>
    <property type="molecule type" value="Genomic_DNA"/>
</dbReference>
<feature type="domain" description="Alpha/beta hydrolase" evidence="2">
    <location>
        <begin position="287"/>
        <end position="654"/>
    </location>
</feature>
<name>A0AB39KU79_9CAUL</name>
<sequence length="685" mass="73765">MIRSVAATVLATCLVATAAEAAVERIDVLERTALAGGAAFGQAGAYEKIRGRALVALDPYDKANAAIHDLDLAPRDADGKVRFFTDVLMLRPVAPGQSPGAGAVIYDVNNRGSLAIMGQVNGKSPPNNDPTTLEDLGPAHLLKRGYTLLWSAWTWDVEPPAAGNKTLILKAPAATQNGKAITGKVAYEFLVDAPALTARFTGNLAKIHPPADGFGEATLTWRDGPTAKRHVIDRKTWRIVEPVAGELASNVELDGGFQTGKLYELTYLAKDPVITGVGMAGIRDLLSYVKTTPFAGQKPYDRSLIFGISQSGRVINTMLYLGMNRDEQGRPAFDGAFSHVPGAGRGSFNHRFAMPTRHFSPLVEHDHPTDAFPFTSAPSVDPATGKSGSMLDGARAAGALPKVFFVNTSAEYWNRSASLLHTTPDGKADAVEDPNARVYLLAGSQHFVGRNRERAPLTACVNTANHYPVERALMYALDEWVRTGKEPPASRYPSIAKGELVSTAAYKAAFPTGTGLTLPREPLTPPRLDLGSRFESDGIVDKLPPRHLAPYTTLVPRPDADGNDVAGVRQAELEVPLGTHTGWNLRAPKTGFGWSQGRFDGSFVPFARTKAERVAAKDSRRSIEERYADRSTFIAATRAALQRQVTEGFLAADELEARLAERAGMYDRVLAHDPADTSCGYIFPN</sequence>
<organism evidence="3">
    <name type="scientific">Caulobacter sp. 73W</name>
    <dbReference type="NCBI Taxonomy" id="3161137"/>
    <lineage>
        <taxon>Bacteria</taxon>
        <taxon>Pseudomonadati</taxon>
        <taxon>Pseudomonadota</taxon>
        <taxon>Alphaproteobacteria</taxon>
        <taxon>Caulobacterales</taxon>
        <taxon>Caulobacteraceae</taxon>
        <taxon>Caulobacter</taxon>
    </lineage>
</organism>
<dbReference type="Pfam" id="PF20091">
    <property type="entry name" value="Abhydrolase_10"/>
    <property type="match status" value="1"/>
</dbReference>
<reference evidence="3" key="1">
    <citation type="submission" date="2024-06" db="EMBL/GenBank/DDBJ databases">
        <title>Caulobacter inopinatus, sp. nov.</title>
        <authorList>
            <person name="Donachie S.P."/>
        </authorList>
    </citation>
    <scope>NUCLEOTIDE SEQUENCE</scope>
    <source>
        <strain evidence="3">73W</strain>
    </source>
</reference>
<dbReference type="InterPro" id="IPR045394">
    <property type="entry name" value="Abhydrolase_dom"/>
</dbReference>
<dbReference type="RefSeq" id="WP_369059815.1">
    <property type="nucleotide sequence ID" value="NZ_CP158375.1"/>
</dbReference>
<feature type="chain" id="PRO_5044330054" evidence="1">
    <location>
        <begin position="22"/>
        <end position="685"/>
    </location>
</feature>
<protein>
    <submittedName>
        <fullName evidence="3">Alpha/beta hydrolase domain-containing protein</fullName>
    </submittedName>
</protein>
<keyword evidence="3" id="KW-0378">Hydrolase</keyword>
<dbReference type="GO" id="GO:0016787">
    <property type="term" value="F:hydrolase activity"/>
    <property type="evidence" value="ECO:0007669"/>
    <property type="project" value="UniProtKB-KW"/>
</dbReference>
<keyword evidence="1" id="KW-0732">Signal</keyword>
<evidence type="ECO:0000313" key="3">
    <source>
        <dbReference type="EMBL" id="XDO96923.1"/>
    </source>
</evidence>
<feature type="signal peptide" evidence="1">
    <location>
        <begin position="1"/>
        <end position="21"/>
    </location>
</feature>
<proteinExistence type="predicted"/>
<gene>
    <name evidence="3" type="ORF">ABOZ73_00385</name>
</gene>
<evidence type="ECO:0000259" key="2">
    <source>
        <dbReference type="Pfam" id="PF20091"/>
    </source>
</evidence>
<dbReference type="AlphaFoldDB" id="A0AB39KU79"/>
<accession>A0AB39KU79</accession>
<evidence type="ECO:0000256" key="1">
    <source>
        <dbReference type="SAM" id="SignalP"/>
    </source>
</evidence>